<dbReference type="EMBL" id="KI517464">
    <property type="protein sequence ID" value="ESQ43643.1"/>
    <property type="molecule type" value="Genomic_DNA"/>
</dbReference>
<evidence type="ECO:0000313" key="2">
    <source>
        <dbReference type="Proteomes" id="UP000030689"/>
    </source>
</evidence>
<reference evidence="1 2" key="1">
    <citation type="journal article" date="2013" name="Front. Plant Sci.">
        <title>The Reference Genome of the Halophytic Plant Eutrema salsugineum.</title>
        <authorList>
            <person name="Yang R."/>
            <person name="Jarvis D.E."/>
            <person name="Chen H."/>
            <person name="Beilstein M.A."/>
            <person name="Grimwood J."/>
            <person name="Jenkins J."/>
            <person name="Shu S."/>
            <person name="Prochnik S."/>
            <person name="Xin M."/>
            <person name="Ma C."/>
            <person name="Schmutz J."/>
            <person name="Wing R.A."/>
            <person name="Mitchell-Olds T."/>
            <person name="Schumaker K.S."/>
            <person name="Wang X."/>
        </authorList>
    </citation>
    <scope>NUCLEOTIDE SEQUENCE [LARGE SCALE GENOMIC DNA]</scope>
</reference>
<evidence type="ECO:0000313" key="1">
    <source>
        <dbReference type="EMBL" id="ESQ43643.1"/>
    </source>
</evidence>
<gene>
    <name evidence="1" type="ORF">EUTSA_v10015776mg</name>
</gene>
<dbReference type="AlphaFoldDB" id="V4LUT5"/>
<proteinExistence type="predicted"/>
<protein>
    <submittedName>
        <fullName evidence="1">Uncharacterized protein</fullName>
    </submittedName>
</protein>
<sequence length="268" mass="30779">MEDRFPCCRLNIYSRPTATLTLVHEALRGTPEFDCIRNSCLELYDIPVARAPISCKLIHALLTRQWISNQLRLTLILILECFLIAKTQTHRPTPRYVRLVDDLDAFLCFSRGRESFWVTIASMIPMHKTFKRAEDPVSHFAQQLKQETYRMQGFPLVLQLVTLRCVPTLVAKVPETVDNLTLLYLNMLGLSKHSALLMNEVLEAEAVLVVHSSVGNDTEEVDVWGEWDDEVRDKKVLYMLGLLKNGQQFQKLDWPSGDNSQPLIRVEP</sequence>
<keyword evidence="2" id="KW-1185">Reference proteome</keyword>
<dbReference type="PANTHER" id="PTHR48449:SF1">
    <property type="entry name" value="DUF1985 DOMAIN-CONTAINING PROTEIN"/>
    <property type="match status" value="1"/>
</dbReference>
<dbReference type="Proteomes" id="UP000030689">
    <property type="component" value="Unassembled WGS sequence"/>
</dbReference>
<organism evidence="1 2">
    <name type="scientific">Eutrema salsugineum</name>
    <name type="common">Saltwater cress</name>
    <name type="synonym">Sisymbrium salsugineum</name>
    <dbReference type="NCBI Taxonomy" id="72664"/>
    <lineage>
        <taxon>Eukaryota</taxon>
        <taxon>Viridiplantae</taxon>
        <taxon>Streptophyta</taxon>
        <taxon>Embryophyta</taxon>
        <taxon>Tracheophyta</taxon>
        <taxon>Spermatophyta</taxon>
        <taxon>Magnoliopsida</taxon>
        <taxon>eudicotyledons</taxon>
        <taxon>Gunneridae</taxon>
        <taxon>Pentapetalae</taxon>
        <taxon>rosids</taxon>
        <taxon>malvids</taxon>
        <taxon>Brassicales</taxon>
        <taxon>Brassicaceae</taxon>
        <taxon>Eutremeae</taxon>
        <taxon>Eutrema</taxon>
    </lineage>
</organism>
<accession>V4LUT5</accession>
<dbReference type="KEGG" id="eus:EUTSA_v10015776mg"/>
<name>V4LUT5_EUTSA</name>
<dbReference type="Gramene" id="ESQ43643">
    <property type="protein sequence ID" value="ESQ43643"/>
    <property type="gene ID" value="EUTSA_v10015776mg"/>
</dbReference>
<dbReference type="PANTHER" id="PTHR48449">
    <property type="entry name" value="DUF1985 DOMAIN-CONTAINING PROTEIN"/>
    <property type="match status" value="1"/>
</dbReference>